<keyword evidence="1" id="KW-0614">Plasmid</keyword>
<geneLocation type="plasmid" evidence="2">
    <name>patcfbp7129a</name>
</geneLocation>
<dbReference type="SUPFAM" id="SSF47413">
    <property type="entry name" value="lambda repressor-like DNA-binding domains"/>
    <property type="match status" value="1"/>
</dbReference>
<dbReference type="RefSeq" id="WP_137006174.1">
    <property type="nucleotide sequence ID" value="NZ_CP039924.1"/>
</dbReference>
<organism evidence="1 2">
    <name type="scientific">Agrobacterium tumefaciens</name>
    <dbReference type="NCBI Taxonomy" id="358"/>
    <lineage>
        <taxon>Bacteria</taxon>
        <taxon>Pseudomonadati</taxon>
        <taxon>Pseudomonadota</taxon>
        <taxon>Alphaproteobacteria</taxon>
        <taxon>Hyphomicrobiales</taxon>
        <taxon>Rhizobiaceae</taxon>
        <taxon>Rhizobium/Agrobacterium group</taxon>
        <taxon>Agrobacterium</taxon>
        <taxon>Agrobacterium tumefaciens complex</taxon>
    </lineage>
</organism>
<gene>
    <name evidence="1" type="ORF">CFBP7129_26965</name>
</gene>
<name>A0A4D7YVB4_AGRTU</name>
<dbReference type="InterPro" id="IPR001387">
    <property type="entry name" value="Cro/C1-type_HTH"/>
</dbReference>
<sequence length="696" mass="77026">MLKPVPAEVLRHVREASNVSQTTLAKRMNTVASVLSKMEKADEAEPEFAQRYLSAIGTSLAADAANYYSRNWHQEPPPSYLHPDREGLWTIDQALQALEQFEAEKQDPILRGPIDLLRGELKVSENYLKRRDHTVAWVGDIGVGKTTALSHAVDLLVGDGRSIRRPAFPVGPGRTTVCEMAIRVAPTYGILVDAIDDQEVIQLARDLVAGQAPDANGIGVAAEIGRLLRNMSKFKIATSMVGDELVTQDPIVDLLKEGLTVDEVTDRLVVALSLKDRTENQIILPEGSEDGLLWVSRMVSAINSGLDPRFGVPRRVTVLMPSKNLSGDGQLLSVIDTRGVEGVTQRSDLAVHNDDPRTLVVLCTKFADAPNATVQRHLRETVDAASDAIERHRRCILVLPRGDEALEVPGFEGPVTSREEGYALRRKEIELSLVNAQLPKAPIYFFDAKNDASEKIWTRLRAQIGQIRGSYVQRGKAAADGVQDLITNVDGFRTLESRRDVEQEVSRLLPDVANLTAVVRPAYLNLMEQMAIGHHSSVAASIARRGAWENFPIALILGNGVRIDANLRSQSHVQRIEHRLMDLESKYKDMDAVVRSLHALRARLADGRQEFLGAAQIIGRDAYNTLMSREADVWTRSQQRYGQGPGYKAAVAGIWREWLETSPDAHAMSVAIGERLQDAWLTWVLEPLRRATQAIE</sequence>
<dbReference type="AlphaFoldDB" id="A0A4D7YVB4"/>
<evidence type="ECO:0000313" key="1">
    <source>
        <dbReference type="EMBL" id="QCL97836.1"/>
    </source>
</evidence>
<accession>A0A4D7YVB4</accession>
<dbReference type="EMBL" id="CP039924">
    <property type="protein sequence ID" value="QCL97836.1"/>
    <property type="molecule type" value="Genomic_DNA"/>
</dbReference>
<reference evidence="1 2" key="1">
    <citation type="submission" date="2019-04" db="EMBL/GenBank/DDBJ databases">
        <title>Complete genome sequence of Agrobacterium tumefaciens CFBP7129.</title>
        <authorList>
            <person name="Haryono M."/>
            <person name="Lin Y.-C."/>
            <person name="Lai E.-M."/>
            <person name="Kuo C.-H."/>
        </authorList>
    </citation>
    <scope>NUCLEOTIDE SEQUENCE [LARGE SCALE GENOMIC DNA]</scope>
    <source>
        <strain evidence="1 2">CFBP7129</strain>
        <plasmid evidence="2">patcfbp7129a</plasmid>
    </source>
</reference>
<dbReference type="InterPro" id="IPR010982">
    <property type="entry name" value="Lambda_DNA-bd_dom_sf"/>
</dbReference>
<dbReference type="GO" id="GO:0003677">
    <property type="term" value="F:DNA binding"/>
    <property type="evidence" value="ECO:0007669"/>
    <property type="project" value="InterPro"/>
</dbReference>
<dbReference type="CDD" id="cd00093">
    <property type="entry name" value="HTH_XRE"/>
    <property type="match status" value="1"/>
</dbReference>
<dbReference type="Proteomes" id="UP000298649">
    <property type="component" value="Plasmid pAtCFBP7129a"/>
</dbReference>
<proteinExistence type="predicted"/>
<protein>
    <submittedName>
        <fullName evidence="1">Helix-turn-helix transcriptional regulator</fullName>
    </submittedName>
</protein>
<evidence type="ECO:0000313" key="2">
    <source>
        <dbReference type="Proteomes" id="UP000298649"/>
    </source>
</evidence>